<comment type="subcellular location">
    <subcellularLocation>
        <location evidence="11">Cytoplasm</location>
    </subcellularLocation>
</comment>
<evidence type="ECO:0000256" key="11">
    <source>
        <dbReference type="HAMAP-Rule" id="MF_00042"/>
    </source>
</evidence>
<dbReference type="AlphaFoldDB" id="A0A517ZDW2"/>
<feature type="compositionally biased region" description="Polar residues" evidence="12">
    <location>
        <begin position="1"/>
        <end position="18"/>
    </location>
</feature>
<feature type="binding site" evidence="11">
    <location>
        <position position="151"/>
    </location>
    <ligand>
        <name>Mg(2+)</name>
        <dbReference type="ChEBI" id="CHEBI:18420"/>
        <label>2</label>
    </ligand>
</feature>
<keyword evidence="15" id="KW-1185">Reference proteome</keyword>
<keyword evidence="6 11" id="KW-0540">Nuclease</keyword>
<keyword evidence="9 11" id="KW-0378">Hydrolase</keyword>
<dbReference type="GO" id="GO:0003676">
    <property type="term" value="F:nucleic acid binding"/>
    <property type="evidence" value="ECO:0007669"/>
    <property type="project" value="InterPro"/>
</dbReference>
<evidence type="ECO:0000256" key="12">
    <source>
        <dbReference type="SAM" id="MobiDB-lite"/>
    </source>
</evidence>
<dbReference type="InterPro" id="IPR002156">
    <property type="entry name" value="RNaseH_domain"/>
</dbReference>
<feature type="region of interest" description="Disordered" evidence="12">
    <location>
        <begin position="1"/>
        <end position="24"/>
    </location>
</feature>
<comment type="similarity">
    <text evidence="3 11">Belongs to the RNase H family.</text>
</comment>
<accession>A0A517ZDW2</accession>
<dbReference type="Gene3D" id="3.30.420.10">
    <property type="entry name" value="Ribonuclease H-like superfamily/Ribonuclease H"/>
    <property type="match status" value="1"/>
</dbReference>
<organism evidence="14 15">
    <name type="scientific">Maioricimonas rarisocia</name>
    <dbReference type="NCBI Taxonomy" id="2528026"/>
    <lineage>
        <taxon>Bacteria</taxon>
        <taxon>Pseudomonadati</taxon>
        <taxon>Planctomycetota</taxon>
        <taxon>Planctomycetia</taxon>
        <taxon>Planctomycetales</taxon>
        <taxon>Planctomycetaceae</taxon>
        <taxon>Maioricimonas</taxon>
    </lineage>
</organism>
<reference evidence="14 15" key="1">
    <citation type="submission" date="2019-02" db="EMBL/GenBank/DDBJ databases">
        <title>Deep-cultivation of Planctomycetes and their phenomic and genomic characterization uncovers novel biology.</title>
        <authorList>
            <person name="Wiegand S."/>
            <person name="Jogler M."/>
            <person name="Boedeker C."/>
            <person name="Pinto D."/>
            <person name="Vollmers J."/>
            <person name="Rivas-Marin E."/>
            <person name="Kohn T."/>
            <person name="Peeters S.H."/>
            <person name="Heuer A."/>
            <person name="Rast P."/>
            <person name="Oberbeckmann S."/>
            <person name="Bunk B."/>
            <person name="Jeske O."/>
            <person name="Meyerdierks A."/>
            <person name="Storesund J.E."/>
            <person name="Kallscheuer N."/>
            <person name="Luecker S."/>
            <person name="Lage O.M."/>
            <person name="Pohl T."/>
            <person name="Merkel B.J."/>
            <person name="Hornburger P."/>
            <person name="Mueller R.-W."/>
            <person name="Bruemmer F."/>
            <person name="Labrenz M."/>
            <person name="Spormann A.M."/>
            <person name="Op den Camp H."/>
            <person name="Overmann J."/>
            <person name="Amann R."/>
            <person name="Jetten M.S.M."/>
            <person name="Mascher T."/>
            <person name="Medema M.H."/>
            <person name="Devos D.P."/>
            <person name="Kaster A.-K."/>
            <person name="Ovreas L."/>
            <person name="Rohde M."/>
            <person name="Galperin M.Y."/>
            <person name="Jogler C."/>
        </authorList>
    </citation>
    <scope>NUCLEOTIDE SEQUENCE [LARGE SCALE GENOMIC DNA]</scope>
    <source>
        <strain evidence="14 15">Mal4</strain>
    </source>
</reference>
<dbReference type="HAMAP" id="MF_00042">
    <property type="entry name" value="RNase_H"/>
    <property type="match status" value="1"/>
</dbReference>
<evidence type="ECO:0000256" key="8">
    <source>
        <dbReference type="ARBA" id="ARBA00022759"/>
    </source>
</evidence>
<comment type="cofactor">
    <cofactor evidence="11">
        <name>Mg(2+)</name>
        <dbReference type="ChEBI" id="CHEBI:18420"/>
    </cofactor>
    <text evidence="11">Binds 1 Mg(2+) ion per subunit. May bind a second metal ion at a regulatory site, or after substrate binding.</text>
</comment>
<dbReference type="GO" id="GO:0004523">
    <property type="term" value="F:RNA-DNA hybrid ribonuclease activity"/>
    <property type="evidence" value="ECO:0007669"/>
    <property type="project" value="UniProtKB-UniRule"/>
</dbReference>
<dbReference type="Proteomes" id="UP000320496">
    <property type="component" value="Chromosome"/>
</dbReference>
<dbReference type="InterPro" id="IPR022892">
    <property type="entry name" value="RNaseHI"/>
</dbReference>
<dbReference type="GO" id="GO:0005737">
    <property type="term" value="C:cytoplasm"/>
    <property type="evidence" value="ECO:0007669"/>
    <property type="project" value="UniProtKB-SubCell"/>
</dbReference>
<dbReference type="NCBIfam" id="NF001236">
    <property type="entry name" value="PRK00203.1"/>
    <property type="match status" value="1"/>
</dbReference>
<comment type="catalytic activity">
    <reaction evidence="1 11">
        <text>Endonucleolytic cleavage to 5'-phosphomonoester.</text>
        <dbReference type="EC" id="3.1.26.4"/>
    </reaction>
</comment>
<evidence type="ECO:0000256" key="5">
    <source>
        <dbReference type="ARBA" id="ARBA00012180"/>
    </source>
</evidence>
<feature type="domain" description="RNase H type-1" evidence="13">
    <location>
        <begin position="13"/>
        <end position="159"/>
    </location>
</feature>
<feature type="binding site" evidence="11">
    <location>
        <position position="22"/>
    </location>
    <ligand>
        <name>Mg(2+)</name>
        <dbReference type="ChEBI" id="CHEBI:18420"/>
        <label>2</label>
    </ligand>
</feature>
<protein>
    <recommendedName>
        <fullName evidence="5 11">Ribonuclease H</fullName>
        <shortName evidence="11">RNase H</shortName>
        <ecNumber evidence="5 11">3.1.26.4</ecNumber>
    </recommendedName>
</protein>
<feature type="binding site" evidence="11">
    <location>
        <position position="22"/>
    </location>
    <ligand>
        <name>Mg(2+)</name>
        <dbReference type="ChEBI" id="CHEBI:18420"/>
        <label>1</label>
    </ligand>
</feature>
<evidence type="ECO:0000313" key="14">
    <source>
        <dbReference type="EMBL" id="QDU40654.1"/>
    </source>
</evidence>
<keyword evidence="10 11" id="KW-0460">Magnesium</keyword>
<dbReference type="InterPro" id="IPR050092">
    <property type="entry name" value="RNase_H"/>
</dbReference>
<dbReference type="CDD" id="cd09278">
    <property type="entry name" value="RNase_HI_prokaryote_like"/>
    <property type="match status" value="1"/>
</dbReference>
<dbReference type="InterPro" id="IPR036397">
    <property type="entry name" value="RNaseH_sf"/>
</dbReference>
<dbReference type="RefSeq" id="WP_145371925.1">
    <property type="nucleotide sequence ID" value="NZ_CP036275.1"/>
</dbReference>
<dbReference type="GO" id="GO:0000287">
    <property type="term" value="F:magnesium ion binding"/>
    <property type="evidence" value="ECO:0007669"/>
    <property type="project" value="UniProtKB-UniRule"/>
</dbReference>
<evidence type="ECO:0000256" key="2">
    <source>
        <dbReference type="ARBA" id="ARBA00004065"/>
    </source>
</evidence>
<proteinExistence type="inferred from homology"/>
<dbReference type="InterPro" id="IPR012337">
    <property type="entry name" value="RNaseH-like_sf"/>
</dbReference>
<feature type="binding site" evidence="11">
    <location>
        <position position="84"/>
    </location>
    <ligand>
        <name>Mg(2+)</name>
        <dbReference type="ChEBI" id="CHEBI:18420"/>
        <label>1</label>
    </ligand>
</feature>
<evidence type="ECO:0000256" key="3">
    <source>
        <dbReference type="ARBA" id="ARBA00005300"/>
    </source>
</evidence>
<dbReference type="OrthoDB" id="7845843at2"/>
<evidence type="ECO:0000256" key="9">
    <source>
        <dbReference type="ARBA" id="ARBA00022801"/>
    </source>
</evidence>
<comment type="subunit">
    <text evidence="4 11">Monomer.</text>
</comment>
<dbReference type="PANTHER" id="PTHR10642">
    <property type="entry name" value="RIBONUCLEASE H1"/>
    <property type="match status" value="1"/>
</dbReference>
<dbReference type="SUPFAM" id="SSF53098">
    <property type="entry name" value="Ribonuclease H-like"/>
    <property type="match status" value="1"/>
</dbReference>
<dbReference type="PROSITE" id="PS50879">
    <property type="entry name" value="RNASE_H_1"/>
    <property type="match status" value="1"/>
</dbReference>
<gene>
    <name evidence="11 14" type="primary">rnhA</name>
    <name evidence="14" type="ORF">Mal4_50120</name>
</gene>
<dbReference type="Pfam" id="PF00075">
    <property type="entry name" value="RNase_H"/>
    <property type="match status" value="1"/>
</dbReference>
<evidence type="ECO:0000256" key="6">
    <source>
        <dbReference type="ARBA" id="ARBA00022722"/>
    </source>
</evidence>
<comment type="function">
    <text evidence="2 11">Endonuclease that specifically degrades the RNA of RNA-DNA hybrids.</text>
</comment>
<dbReference type="FunFam" id="3.30.420.10:FF:000089">
    <property type="entry name" value="Ribonuclease H"/>
    <property type="match status" value="1"/>
</dbReference>
<dbReference type="PANTHER" id="PTHR10642:SF26">
    <property type="entry name" value="RIBONUCLEASE H1"/>
    <property type="match status" value="1"/>
</dbReference>
<keyword evidence="8 11" id="KW-0255">Endonuclease</keyword>
<evidence type="ECO:0000256" key="10">
    <source>
        <dbReference type="ARBA" id="ARBA00022842"/>
    </source>
</evidence>
<feature type="binding site" evidence="11">
    <location>
        <position position="62"/>
    </location>
    <ligand>
        <name>Mg(2+)</name>
        <dbReference type="ChEBI" id="CHEBI:18420"/>
        <label>1</label>
    </ligand>
</feature>
<evidence type="ECO:0000256" key="4">
    <source>
        <dbReference type="ARBA" id="ARBA00011245"/>
    </source>
</evidence>
<dbReference type="EC" id="3.1.26.4" evidence="5 11"/>
<evidence type="ECO:0000256" key="7">
    <source>
        <dbReference type="ARBA" id="ARBA00022723"/>
    </source>
</evidence>
<dbReference type="GO" id="GO:0043137">
    <property type="term" value="P:DNA replication, removal of RNA primer"/>
    <property type="evidence" value="ECO:0007669"/>
    <property type="project" value="TreeGrafter"/>
</dbReference>
<dbReference type="EMBL" id="CP036275">
    <property type="protein sequence ID" value="QDU40654.1"/>
    <property type="molecule type" value="Genomic_DNA"/>
</dbReference>
<evidence type="ECO:0000313" key="15">
    <source>
        <dbReference type="Proteomes" id="UP000320496"/>
    </source>
</evidence>
<name>A0A517ZDW2_9PLAN</name>
<dbReference type="KEGG" id="mri:Mal4_50120"/>
<keyword evidence="11" id="KW-0963">Cytoplasm</keyword>
<evidence type="ECO:0000256" key="1">
    <source>
        <dbReference type="ARBA" id="ARBA00000077"/>
    </source>
</evidence>
<keyword evidence="7 11" id="KW-0479">Metal-binding</keyword>
<sequence>MDQSTGEPSPTRPTTQVKLYTDGACSGNPGPGGWGCILKHPASGAEKEFSGGARETTNNQMELQAVISGLEALQRPARVEVVTDSVYVAKGSAEWLPNWKRNNWRRREGKSWKPVKNLELWQRLDELLARHDVTFTVVKGHSGHPENERCDELAVAAIEQFR</sequence>
<evidence type="ECO:0000259" key="13">
    <source>
        <dbReference type="PROSITE" id="PS50879"/>
    </source>
</evidence>